<proteinExistence type="predicted"/>
<dbReference type="InterPro" id="IPR015943">
    <property type="entry name" value="WD40/YVTN_repeat-like_dom_sf"/>
</dbReference>
<dbReference type="EMBL" id="CP022129">
    <property type="protein sequence ID" value="ASF48196.1"/>
    <property type="molecule type" value="Genomic_DNA"/>
</dbReference>
<dbReference type="Gene3D" id="2.130.10.10">
    <property type="entry name" value="YVTN repeat-like/Quinoprotein amine dehydrogenase"/>
    <property type="match status" value="1"/>
</dbReference>
<reference evidence="1 2" key="1">
    <citation type="submission" date="2017-06" db="EMBL/GenBank/DDBJ databases">
        <title>Genome Sequencing of the methanotroph Methylovulum psychrotolerants str. HV10-M2 isolated from a high-altitude environment.</title>
        <authorList>
            <person name="Mateos-Rivera A."/>
        </authorList>
    </citation>
    <scope>NUCLEOTIDE SEQUENCE [LARGE SCALE GENOMIC DNA]</scope>
    <source>
        <strain evidence="1 2">HV10_M2</strain>
    </source>
</reference>
<dbReference type="SUPFAM" id="SSF50969">
    <property type="entry name" value="YVTN repeat-like/Quinoprotein amine dehydrogenase"/>
    <property type="match status" value="1"/>
</dbReference>
<gene>
    <name evidence="1" type="ORF">CEK71_20210</name>
</gene>
<evidence type="ECO:0000313" key="2">
    <source>
        <dbReference type="Proteomes" id="UP000197019"/>
    </source>
</evidence>
<evidence type="ECO:0000313" key="1">
    <source>
        <dbReference type="EMBL" id="ASF48196.1"/>
    </source>
</evidence>
<organism evidence="1 2">
    <name type="scientific">Methylovulum psychrotolerans</name>
    <dbReference type="NCBI Taxonomy" id="1704499"/>
    <lineage>
        <taxon>Bacteria</taxon>
        <taxon>Pseudomonadati</taxon>
        <taxon>Pseudomonadota</taxon>
        <taxon>Gammaproteobacteria</taxon>
        <taxon>Methylococcales</taxon>
        <taxon>Methylococcaceae</taxon>
        <taxon>Methylovulum</taxon>
    </lineage>
</organism>
<name>A0A1Z4C3S0_9GAMM</name>
<dbReference type="AlphaFoldDB" id="A0A1Z4C3S0"/>
<dbReference type="KEGG" id="mpsy:CEK71_20210"/>
<protein>
    <submittedName>
        <fullName evidence="1">Uncharacterized protein</fullName>
    </submittedName>
</protein>
<sequence>MLTLQANIKGLNKDQLYLATITVSTAANSEFADTQSLPVSLWIGSQSPANVDFKRTVTALATNPVLPYVYVSGGGSTVDVYNVYTAKLVASFPQIAATVGALTVSGDGQFLFAADYTNYRIVKLNAVNGTKLSQFNIGQKIGPGFSMVYARPFGVPAIYPAGGKIFSVETNTPLTSTPLTQEFIAVTPNGQNMYSVDLGISPGSLTGYKVTDNGGTLKVASFGSSSISGENCQDLAVSDNGAHVYPACGYPYEFDVYSGKTLLQVQTLPAAPYPNNAEIDTEGRFVGGIDGIYETYDAFLYGQNGYSISKVATMPDQYANGQNGNMLVVSGDTSRVISATSPVFSNPIILFRNLQ</sequence>
<dbReference type="InterPro" id="IPR011044">
    <property type="entry name" value="Quino_amine_DH_bsu"/>
</dbReference>
<keyword evidence="2" id="KW-1185">Reference proteome</keyword>
<accession>A0A1Z4C3S0</accession>
<dbReference type="Proteomes" id="UP000197019">
    <property type="component" value="Chromosome"/>
</dbReference>